<sequence length="88" mass="10385">MPTVKYGRGFVMVWGCVIRHSFRLLVVVARTMNMEVNPDILDNNVLPTMWQYSGNGRPYFQQDNEPRHKPNTILCWFEDVDVSRLDRL</sequence>
<dbReference type="Gene3D" id="3.30.420.10">
    <property type="entry name" value="Ribonuclease H-like superfamily/Ribonuclease H"/>
    <property type="match status" value="1"/>
</dbReference>
<comment type="caution">
    <text evidence="1">The sequence shown here is derived from an EMBL/GenBank/DDBJ whole genome shotgun (WGS) entry which is preliminary data.</text>
</comment>
<dbReference type="AlphaFoldDB" id="A0A8J6B538"/>
<proteinExistence type="predicted"/>
<gene>
    <name evidence="1" type="ORF">GDO78_016381</name>
</gene>
<dbReference type="GO" id="GO:0003676">
    <property type="term" value="F:nucleic acid binding"/>
    <property type="evidence" value="ECO:0007669"/>
    <property type="project" value="InterPro"/>
</dbReference>
<reference evidence="1" key="1">
    <citation type="thesis" date="2020" institute="ProQuest LLC" country="789 East Eisenhower Parkway, Ann Arbor, MI, USA">
        <title>Comparative Genomics and Chromosome Evolution.</title>
        <authorList>
            <person name="Mudd A.B."/>
        </authorList>
    </citation>
    <scope>NUCLEOTIDE SEQUENCE</scope>
    <source>
        <strain evidence="1">HN-11 Male</strain>
        <tissue evidence="1">Kidney and liver</tissue>
    </source>
</reference>
<organism evidence="1 2">
    <name type="scientific">Eleutherodactylus coqui</name>
    <name type="common">Puerto Rican coqui</name>
    <dbReference type="NCBI Taxonomy" id="57060"/>
    <lineage>
        <taxon>Eukaryota</taxon>
        <taxon>Metazoa</taxon>
        <taxon>Chordata</taxon>
        <taxon>Craniata</taxon>
        <taxon>Vertebrata</taxon>
        <taxon>Euteleostomi</taxon>
        <taxon>Amphibia</taxon>
        <taxon>Batrachia</taxon>
        <taxon>Anura</taxon>
        <taxon>Neobatrachia</taxon>
        <taxon>Hyloidea</taxon>
        <taxon>Eleutherodactylidae</taxon>
        <taxon>Eleutherodactylinae</taxon>
        <taxon>Eleutherodactylus</taxon>
        <taxon>Eleutherodactylus</taxon>
    </lineage>
</organism>
<protein>
    <submittedName>
        <fullName evidence="1">Uncharacterized protein</fullName>
    </submittedName>
</protein>
<accession>A0A8J6B538</accession>
<dbReference type="OrthoDB" id="3263820at2759"/>
<name>A0A8J6B538_ELECQ</name>
<keyword evidence="2" id="KW-1185">Reference proteome</keyword>
<dbReference type="InterPro" id="IPR036397">
    <property type="entry name" value="RNaseH_sf"/>
</dbReference>
<dbReference type="Proteomes" id="UP000770717">
    <property type="component" value="Unassembled WGS sequence"/>
</dbReference>
<evidence type="ECO:0000313" key="1">
    <source>
        <dbReference type="EMBL" id="KAG9461571.1"/>
    </source>
</evidence>
<dbReference type="EMBL" id="WNTK01019506">
    <property type="protein sequence ID" value="KAG9461571.1"/>
    <property type="molecule type" value="Genomic_DNA"/>
</dbReference>
<evidence type="ECO:0000313" key="2">
    <source>
        <dbReference type="Proteomes" id="UP000770717"/>
    </source>
</evidence>